<dbReference type="KEGG" id="pgb:H744_1c1558"/>
<gene>
    <name evidence="2" type="ORF">H744_1c1558</name>
</gene>
<feature type="transmembrane region" description="Helical" evidence="1">
    <location>
        <begin position="87"/>
        <end position="111"/>
    </location>
</feature>
<evidence type="ECO:0000313" key="2">
    <source>
        <dbReference type="EMBL" id="AJR06576.1"/>
    </source>
</evidence>
<dbReference type="HOGENOM" id="CLU_2047488_0_0_6"/>
<accession>A0A0C5W504</accession>
<proteinExistence type="predicted"/>
<keyword evidence="1" id="KW-0472">Membrane</keyword>
<dbReference type="Proteomes" id="UP000032303">
    <property type="component" value="Chromosome 1"/>
</dbReference>
<feature type="transmembrane region" description="Helical" evidence="1">
    <location>
        <begin position="56"/>
        <end position="75"/>
    </location>
</feature>
<sequence length="120" mass="13789">MYLKISNYINNLLLFCQFFVLGGLAFVMMSREHFEDIDKGAFDTSNLLMGSLFADIFVRSESVFLVAIFFILTICKEKILTSMKLKIMSNFSFLAILLLFSMSIVSALYSFNNYVIHNFS</sequence>
<keyword evidence="1" id="KW-0812">Transmembrane</keyword>
<dbReference type="AlphaFoldDB" id="A0A0C5W504"/>
<evidence type="ECO:0000313" key="3">
    <source>
        <dbReference type="Proteomes" id="UP000032303"/>
    </source>
</evidence>
<protein>
    <submittedName>
        <fullName evidence="2">Uncharacterized protein</fullName>
    </submittedName>
</protein>
<organism evidence="2 3">
    <name type="scientific">Photobacterium gaetbulicola Gung47</name>
    <dbReference type="NCBI Taxonomy" id="658445"/>
    <lineage>
        <taxon>Bacteria</taxon>
        <taxon>Pseudomonadati</taxon>
        <taxon>Pseudomonadota</taxon>
        <taxon>Gammaproteobacteria</taxon>
        <taxon>Vibrionales</taxon>
        <taxon>Vibrionaceae</taxon>
        <taxon>Photobacterium</taxon>
    </lineage>
</organism>
<reference evidence="2 3" key="1">
    <citation type="submission" date="2013-05" db="EMBL/GenBank/DDBJ databases">
        <title>Complete genome sequence of the lipase-producing bacterium Photobacterium gaetbulicola Gung47.</title>
        <authorList>
            <person name="Kim Y.-O."/>
        </authorList>
    </citation>
    <scope>NUCLEOTIDE SEQUENCE [LARGE SCALE GENOMIC DNA]</scope>
    <source>
        <strain evidence="2 3">Gung47</strain>
    </source>
</reference>
<feature type="transmembrane region" description="Helical" evidence="1">
    <location>
        <begin position="12"/>
        <end position="29"/>
    </location>
</feature>
<evidence type="ECO:0000256" key="1">
    <source>
        <dbReference type="SAM" id="Phobius"/>
    </source>
</evidence>
<dbReference type="EMBL" id="CP005973">
    <property type="protein sequence ID" value="AJR06576.1"/>
    <property type="molecule type" value="Genomic_DNA"/>
</dbReference>
<name>A0A0C5W504_9GAMM</name>
<keyword evidence="1" id="KW-1133">Transmembrane helix</keyword>
<keyword evidence="3" id="KW-1185">Reference proteome</keyword>
<dbReference type="PATRIC" id="fig|658445.3.peg.1685"/>